<feature type="compositionally biased region" description="Pro residues" evidence="1">
    <location>
        <begin position="182"/>
        <end position="197"/>
    </location>
</feature>
<organism evidence="2 3">
    <name type="scientific">Frankliniella fusca</name>
    <dbReference type="NCBI Taxonomy" id="407009"/>
    <lineage>
        <taxon>Eukaryota</taxon>
        <taxon>Metazoa</taxon>
        <taxon>Ecdysozoa</taxon>
        <taxon>Arthropoda</taxon>
        <taxon>Hexapoda</taxon>
        <taxon>Insecta</taxon>
        <taxon>Pterygota</taxon>
        <taxon>Neoptera</taxon>
        <taxon>Paraneoptera</taxon>
        <taxon>Thysanoptera</taxon>
        <taxon>Terebrantia</taxon>
        <taxon>Thripoidea</taxon>
        <taxon>Thripidae</taxon>
        <taxon>Frankliniella</taxon>
    </lineage>
</organism>
<reference evidence="2" key="1">
    <citation type="submission" date="2021-07" db="EMBL/GenBank/DDBJ databases">
        <authorList>
            <person name="Catto M.A."/>
            <person name="Jacobson A."/>
            <person name="Kennedy G."/>
            <person name="Labadie P."/>
            <person name="Hunt B.G."/>
            <person name="Srinivasan R."/>
        </authorList>
    </citation>
    <scope>NUCLEOTIDE SEQUENCE</scope>
    <source>
        <strain evidence="2">PL_HMW_Pooled</strain>
        <tissue evidence="2">Head</tissue>
    </source>
</reference>
<evidence type="ECO:0000256" key="1">
    <source>
        <dbReference type="SAM" id="MobiDB-lite"/>
    </source>
</evidence>
<evidence type="ECO:0000313" key="3">
    <source>
        <dbReference type="Proteomes" id="UP001219518"/>
    </source>
</evidence>
<accession>A0AAE1I3E8</accession>
<gene>
    <name evidence="2" type="ORF">KUF71_006623</name>
</gene>
<reference evidence="2" key="2">
    <citation type="journal article" date="2023" name="BMC Genomics">
        <title>Pest status, molecular evolution, and epigenetic factors derived from the genome assembly of Frankliniella fusca, a thysanopteran phytovirus vector.</title>
        <authorList>
            <person name="Catto M.A."/>
            <person name="Labadie P.E."/>
            <person name="Jacobson A.L."/>
            <person name="Kennedy G.G."/>
            <person name="Srinivasan R."/>
            <person name="Hunt B.G."/>
        </authorList>
    </citation>
    <scope>NUCLEOTIDE SEQUENCE</scope>
    <source>
        <strain evidence="2">PL_HMW_Pooled</strain>
    </source>
</reference>
<comment type="caution">
    <text evidence="2">The sequence shown here is derived from an EMBL/GenBank/DDBJ whole genome shotgun (WGS) entry which is preliminary data.</text>
</comment>
<keyword evidence="3" id="KW-1185">Reference proteome</keyword>
<name>A0AAE1I3E8_9NEOP</name>
<feature type="region of interest" description="Disordered" evidence="1">
    <location>
        <begin position="1"/>
        <end position="97"/>
    </location>
</feature>
<feature type="region of interest" description="Disordered" evidence="1">
    <location>
        <begin position="110"/>
        <end position="197"/>
    </location>
</feature>
<dbReference type="EMBL" id="JAHWGI010001426">
    <property type="protein sequence ID" value="KAK3931605.1"/>
    <property type="molecule type" value="Genomic_DNA"/>
</dbReference>
<sequence length="197" mass="21172">MDKESSQRAVLEELRSQRRRGGPGRRDGEVLDVDAGGAAAGQQEQCPELSEGRRPRRRGGQNTNTGGAAARHAPGTKPPGPDRTTGPNGWGCRLTPSLSHSWAPAILSTGLHHGCDKDGWPPGKAGADLDQARLDWSPRPAARLEPGGRDTSRSSPDMFPHHSIPLTCFRLDKKSVRCQPGSPKPRTPGTPPYFKPQ</sequence>
<feature type="compositionally biased region" description="Low complexity" evidence="1">
    <location>
        <begin position="60"/>
        <end position="71"/>
    </location>
</feature>
<feature type="compositionally biased region" description="Basic and acidic residues" evidence="1">
    <location>
        <begin position="1"/>
        <end position="16"/>
    </location>
</feature>
<dbReference type="Proteomes" id="UP001219518">
    <property type="component" value="Unassembled WGS sequence"/>
</dbReference>
<dbReference type="AlphaFoldDB" id="A0AAE1I3E8"/>
<proteinExistence type="predicted"/>
<evidence type="ECO:0000313" key="2">
    <source>
        <dbReference type="EMBL" id="KAK3931605.1"/>
    </source>
</evidence>
<protein>
    <submittedName>
        <fullName evidence="2">B-cell lymphoma/leukemia 11B</fullName>
    </submittedName>
</protein>